<accession>A0ACB7SSG7</accession>
<evidence type="ECO:0000313" key="2">
    <source>
        <dbReference type="Proteomes" id="UP000821845"/>
    </source>
</evidence>
<name>A0ACB7SSG7_HYAAI</name>
<comment type="caution">
    <text evidence="1">The sequence shown here is derived from an EMBL/GenBank/DDBJ whole genome shotgun (WGS) entry which is preliminary data.</text>
</comment>
<gene>
    <name evidence="1" type="ORF">HPB50_006665</name>
</gene>
<dbReference type="EMBL" id="CM023482">
    <property type="protein sequence ID" value="KAH6938087.1"/>
    <property type="molecule type" value="Genomic_DNA"/>
</dbReference>
<sequence length="698" mass="76948">MFSGWGPSPMSYTGDCVLRTADGGAFPVHRAYMSTASPYFRGLLEQGDSDVLVSGIKAPVLHVLLTHEYTDRLYVTFQNVLEVMAAADMLLLDKCKEKCLQMLVQNIHIDNCLGIAAVTKKHSPYKERVMEYVHEKFDEIWRASEELRETPAVLLCELLNSPELCVRKEQDVLHAIARWCNATSEEPEVHRPGLQQLLQCVRVGICKSADLTNFRRFCPALAESSAYRKAVLRALKRGPLHVLAYPQQASEGLDEAADTMDDNAPPADVPGNVANVAAAGLQNDLGAANADADDVLGAGADVDADAIEDMEVDHDGAGVADDTAADMPVVNPPCKQCGKENPERWLPRLPHCMLFVVGGWSNGVPLSSTQVFDPLVNSWVSHEDPSAFGPRAHHAVTVHKRRVFVVGGMRQQECLRSAMSYDMDSLEWKTEASMHVQRAYVSAVTLGDYIYAIGGHTGRERTPSVERYCTRTGEWVFVHRMHRRRSDAAACTFNGRAYVCGGFNGERCLDSVEEYTPETDTWSFMHSLPFARSSHRMIKMGAYVYVLGGFDGRRRLTAVVRSLAEPPLKWRSVSHMRKARSAFGVAQLDDELYVIGGFNGKTVVANVERYSAAEKKWMTAPPLSVPASAMAACVVSGAAIAKKFSVRDALTVKLKLLTADYEVLAEGAPREDTDDILWTELAEKANVQAFRLEDCATQ</sequence>
<keyword evidence="2" id="KW-1185">Reference proteome</keyword>
<reference evidence="1" key="1">
    <citation type="submission" date="2020-05" db="EMBL/GenBank/DDBJ databases">
        <title>Large-scale comparative analyses of tick genomes elucidate their genetic diversity and vector capacities.</title>
        <authorList>
            <person name="Jia N."/>
            <person name="Wang J."/>
            <person name="Shi W."/>
            <person name="Du L."/>
            <person name="Sun Y."/>
            <person name="Zhan W."/>
            <person name="Jiang J."/>
            <person name="Wang Q."/>
            <person name="Zhang B."/>
            <person name="Ji P."/>
            <person name="Sakyi L.B."/>
            <person name="Cui X."/>
            <person name="Yuan T."/>
            <person name="Jiang B."/>
            <person name="Yang W."/>
            <person name="Lam T.T.-Y."/>
            <person name="Chang Q."/>
            <person name="Ding S."/>
            <person name="Wang X."/>
            <person name="Zhu J."/>
            <person name="Ruan X."/>
            <person name="Zhao L."/>
            <person name="Wei J."/>
            <person name="Que T."/>
            <person name="Du C."/>
            <person name="Cheng J."/>
            <person name="Dai P."/>
            <person name="Han X."/>
            <person name="Huang E."/>
            <person name="Gao Y."/>
            <person name="Liu J."/>
            <person name="Shao H."/>
            <person name="Ye R."/>
            <person name="Li L."/>
            <person name="Wei W."/>
            <person name="Wang X."/>
            <person name="Wang C."/>
            <person name="Yang T."/>
            <person name="Huo Q."/>
            <person name="Li W."/>
            <person name="Guo W."/>
            <person name="Chen H."/>
            <person name="Zhou L."/>
            <person name="Ni X."/>
            <person name="Tian J."/>
            <person name="Zhou Y."/>
            <person name="Sheng Y."/>
            <person name="Liu T."/>
            <person name="Pan Y."/>
            <person name="Xia L."/>
            <person name="Li J."/>
            <person name="Zhao F."/>
            <person name="Cao W."/>
        </authorList>
    </citation>
    <scope>NUCLEOTIDE SEQUENCE</scope>
    <source>
        <strain evidence="1">Hyas-2018</strain>
    </source>
</reference>
<evidence type="ECO:0000313" key="1">
    <source>
        <dbReference type="EMBL" id="KAH6938087.1"/>
    </source>
</evidence>
<organism evidence="1 2">
    <name type="scientific">Hyalomma asiaticum</name>
    <name type="common">Tick</name>
    <dbReference type="NCBI Taxonomy" id="266040"/>
    <lineage>
        <taxon>Eukaryota</taxon>
        <taxon>Metazoa</taxon>
        <taxon>Ecdysozoa</taxon>
        <taxon>Arthropoda</taxon>
        <taxon>Chelicerata</taxon>
        <taxon>Arachnida</taxon>
        <taxon>Acari</taxon>
        <taxon>Parasitiformes</taxon>
        <taxon>Ixodida</taxon>
        <taxon>Ixodoidea</taxon>
        <taxon>Ixodidae</taxon>
        <taxon>Hyalomminae</taxon>
        <taxon>Hyalomma</taxon>
    </lineage>
</organism>
<dbReference type="Proteomes" id="UP000821845">
    <property type="component" value="Chromosome 2"/>
</dbReference>
<protein>
    <submittedName>
        <fullName evidence="1">Uncharacterized protein</fullName>
    </submittedName>
</protein>
<proteinExistence type="predicted"/>